<organism evidence="2 4">
    <name type="scientific">Puccinia graminis f. sp. tritici</name>
    <dbReference type="NCBI Taxonomy" id="56615"/>
    <lineage>
        <taxon>Eukaryota</taxon>
        <taxon>Fungi</taxon>
        <taxon>Dikarya</taxon>
        <taxon>Basidiomycota</taxon>
        <taxon>Pucciniomycotina</taxon>
        <taxon>Pucciniomycetes</taxon>
        <taxon>Pucciniales</taxon>
        <taxon>Pucciniaceae</taxon>
        <taxon>Puccinia</taxon>
    </lineage>
</organism>
<proteinExistence type="predicted"/>
<comment type="caution">
    <text evidence="2">The sequence shown here is derived from an EMBL/GenBank/DDBJ whole genome shotgun (WGS) entry which is preliminary data.</text>
</comment>
<dbReference type="Proteomes" id="UP000324748">
    <property type="component" value="Unassembled WGS sequence"/>
</dbReference>
<accession>A0A5B0MWF1</accession>
<evidence type="ECO:0000313" key="3">
    <source>
        <dbReference type="EMBL" id="KAA1131443.1"/>
    </source>
</evidence>
<dbReference type="EMBL" id="VSWC01000131">
    <property type="protein sequence ID" value="KAA1080484.1"/>
    <property type="molecule type" value="Genomic_DNA"/>
</dbReference>
<gene>
    <name evidence="2" type="ORF">PGT21_008993</name>
    <name evidence="3" type="ORF">PGTUg99_014892</name>
</gene>
<evidence type="ECO:0000313" key="2">
    <source>
        <dbReference type="EMBL" id="KAA1080484.1"/>
    </source>
</evidence>
<evidence type="ECO:0000313" key="5">
    <source>
        <dbReference type="Proteomes" id="UP000325313"/>
    </source>
</evidence>
<dbReference type="EMBL" id="VDEP01000103">
    <property type="protein sequence ID" value="KAA1131443.1"/>
    <property type="molecule type" value="Genomic_DNA"/>
</dbReference>
<keyword evidence="4" id="KW-1185">Reference proteome</keyword>
<reference evidence="4 5" key="1">
    <citation type="submission" date="2019-05" db="EMBL/GenBank/DDBJ databases">
        <title>Emergence of the Ug99 lineage of the wheat stem rust pathogen through somatic hybridization.</title>
        <authorList>
            <person name="Li F."/>
            <person name="Upadhyaya N.M."/>
            <person name="Sperschneider J."/>
            <person name="Matny O."/>
            <person name="Nguyen-Phuc H."/>
            <person name="Mago R."/>
            <person name="Raley C."/>
            <person name="Miller M.E."/>
            <person name="Silverstein K.A.T."/>
            <person name="Henningsen E."/>
            <person name="Hirsch C.D."/>
            <person name="Visser B."/>
            <person name="Pretorius Z.A."/>
            <person name="Steffenson B.J."/>
            <person name="Schwessinger B."/>
            <person name="Dodds P.N."/>
            <person name="Figueroa M."/>
        </authorList>
    </citation>
    <scope>NUCLEOTIDE SEQUENCE [LARGE SCALE GENOMIC DNA]</scope>
    <source>
        <strain evidence="2">21-0</strain>
        <strain evidence="3 5">Ug99</strain>
    </source>
</reference>
<sequence length="91" mass="10126">MVSPIANAFNQVAQLDQKTEPPIRITVRLARRVAMNRVIQQPNRLGFKLIPGGGRSPTRKPTGSSEGLDPCNPHVWNAGYKFITFKLTQNL</sequence>
<evidence type="ECO:0000313" key="4">
    <source>
        <dbReference type="Proteomes" id="UP000324748"/>
    </source>
</evidence>
<dbReference type="AlphaFoldDB" id="A0A5B0MWF1"/>
<protein>
    <submittedName>
        <fullName evidence="2">Uncharacterized protein</fullName>
    </submittedName>
</protein>
<dbReference type="Proteomes" id="UP000325313">
    <property type="component" value="Unassembled WGS sequence"/>
</dbReference>
<evidence type="ECO:0000256" key="1">
    <source>
        <dbReference type="SAM" id="MobiDB-lite"/>
    </source>
</evidence>
<feature type="region of interest" description="Disordered" evidence="1">
    <location>
        <begin position="46"/>
        <end position="70"/>
    </location>
</feature>
<name>A0A5B0MWF1_PUCGR</name>